<dbReference type="FunFam" id="3.40.1190.20:FF:000003">
    <property type="entry name" value="Phosphomethylpyrimidine kinase ThiD"/>
    <property type="match status" value="1"/>
</dbReference>
<evidence type="ECO:0000256" key="8">
    <source>
        <dbReference type="ARBA" id="ARBA00022679"/>
    </source>
</evidence>
<dbReference type="AlphaFoldDB" id="A0A0R1XHE9"/>
<evidence type="ECO:0000256" key="10">
    <source>
        <dbReference type="ARBA" id="ARBA00022777"/>
    </source>
</evidence>
<evidence type="ECO:0000256" key="4">
    <source>
        <dbReference type="ARBA" id="ARBA00009879"/>
    </source>
</evidence>
<dbReference type="GO" id="GO:0005829">
    <property type="term" value="C:cytosol"/>
    <property type="evidence" value="ECO:0007669"/>
    <property type="project" value="TreeGrafter"/>
</dbReference>
<evidence type="ECO:0000256" key="3">
    <source>
        <dbReference type="ARBA" id="ARBA00004769"/>
    </source>
</evidence>
<dbReference type="GO" id="GO:0005524">
    <property type="term" value="F:ATP binding"/>
    <property type="evidence" value="ECO:0007669"/>
    <property type="project" value="UniProtKB-KW"/>
</dbReference>
<dbReference type="EC" id="2.7.1.49" evidence="5"/>
<protein>
    <recommendedName>
        <fullName evidence="7">Hydroxymethylpyrimidine/phosphomethylpyrimidine kinase</fullName>
        <ecNumber evidence="5">2.7.1.49</ecNumber>
        <ecNumber evidence="6">2.7.4.7</ecNumber>
    </recommendedName>
    <alternativeName>
        <fullName evidence="14">Hydroxymethylpyrimidine kinase</fullName>
    </alternativeName>
    <alternativeName>
        <fullName evidence="15">Hydroxymethylpyrimidine phosphate kinase</fullName>
    </alternativeName>
</protein>
<evidence type="ECO:0000256" key="15">
    <source>
        <dbReference type="ARBA" id="ARBA00043176"/>
    </source>
</evidence>
<evidence type="ECO:0000256" key="2">
    <source>
        <dbReference type="ARBA" id="ARBA00000565"/>
    </source>
</evidence>
<evidence type="ECO:0000313" key="17">
    <source>
        <dbReference type="EMBL" id="KRM26435.1"/>
    </source>
</evidence>
<keyword evidence="11" id="KW-0067">ATP-binding</keyword>
<evidence type="ECO:0000256" key="11">
    <source>
        <dbReference type="ARBA" id="ARBA00022840"/>
    </source>
</evidence>
<name>A0A0R1XHE9_9LACO</name>
<dbReference type="Gene3D" id="3.40.1190.20">
    <property type="match status" value="1"/>
</dbReference>
<dbReference type="InterPro" id="IPR029056">
    <property type="entry name" value="Ribokinase-like"/>
</dbReference>
<dbReference type="Pfam" id="PF08543">
    <property type="entry name" value="Phos_pyr_kin"/>
    <property type="match status" value="1"/>
</dbReference>
<organism evidence="17 18">
    <name type="scientific">Schleiferilactobacillus harbinensis DSM 16991</name>
    <dbReference type="NCBI Taxonomy" id="1122147"/>
    <lineage>
        <taxon>Bacteria</taxon>
        <taxon>Bacillati</taxon>
        <taxon>Bacillota</taxon>
        <taxon>Bacilli</taxon>
        <taxon>Lactobacillales</taxon>
        <taxon>Lactobacillaceae</taxon>
        <taxon>Schleiferilactobacillus</taxon>
    </lineage>
</organism>
<dbReference type="PANTHER" id="PTHR20858:SF17">
    <property type="entry name" value="HYDROXYMETHYLPYRIMIDINE_PHOSPHOMETHYLPYRIMIDINE KINASE THI20-RELATED"/>
    <property type="match status" value="1"/>
</dbReference>
<accession>A0A0R1XHE9</accession>
<keyword evidence="12" id="KW-0784">Thiamine biosynthesis</keyword>
<evidence type="ECO:0000259" key="16">
    <source>
        <dbReference type="Pfam" id="PF08543"/>
    </source>
</evidence>
<dbReference type="Proteomes" id="UP000050949">
    <property type="component" value="Unassembled WGS sequence"/>
</dbReference>
<evidence type="ECO:0000256" key="13">
    <source>
        <dbReference type="ARBA" id="ARBA00037917"/>
    </source>
</evidence>
<dbReference type="NCBIfam" id="TIGR00097">
    <property type="entry name" value="HMP-P_kinase"/>
    <property type="match status" value="1"/>
</dbReference>
<dbReference type="EC" id="2.7.4.7" evidence="6"/>
<feature type="domain" description="Pyridoxamine kinase/Phosphomethylpyrimidine kinase" evidence="16">
    <location>
        <begin position="32"/>
        <end position="279"/>
    </location>
</feature>
<evidence type="ECO:0000256" key="9">
    <source>
        <dbReference type="ARBA" id="ARBA00022741"/>
    </source>
</evidence>
<evidence type="ECO:0000256" key="1">
    <source>
        <dbReference type="ARBA" id="ARBA00000151"/>
    </source>
</evidence>
<reference evidence="17 18" key="1">
    <citation type="journal article" date="2015" name="Genome Announc.">
        <title>Expanding the biotechnology potential of lactobacilli through comparative genomics of 213 strains and associated genera.</title>
        <authorList>
            <person name="Sun Z."/>
            <person name="Harris H.M."/>
            <person name="McCann A."/>
            <person name="Guo C."/>
            <person name="Argimon S."/>
            <person name="Zhang W."/>
            <person name="Yang X."/>
            <person name="Jeffery I.B."/>
            <person name="Cooney J.C."/>
            <person name="Kagawa T.F."/>
            <person name="Liu W."/>
            <person name="Song Y."/>
            <person name="Salvetti E."/>
            <person name="Wrobel A."/>
            <person name="Rasinkangas P."/>
            <person name="Parkhill J."/>
            <person name="Rea M.C."/>
            <person name="O'Sullivan O."/>
            <person name="Ritari J."/>
            <person name="Douillard F.P."/>
            <person name="Paul Ross R."/>
            <person name="Yang R."/>
            <person name="Briner A.E."/>
            <person name="Felis G.E."/>
            <person name="de Vos W.M."/>
            <person name="Barrangou R."/>
            <person name="Klaenhammer T.R."/>
            <person name="Caufield P.W."/>
            <person name="Cui Y."/>
            <person name="Zhang H."/>
            <person name="O'Toole P.W."/>
        </authorList>
    </citation>
    <scope>NUCLEOTIDE SEQUENCE [LARGE SCALE GENOMIC DNA]</scope>
    <source>
        <strain evidence="17 18">DSM 16991</strain>
    </source>
</reference>
<comment type="similarity">
    <text evidence="4">Belongs to the ThiD family.</text>
</comment>
<evidence type="ECO:0000256" key="12">
    <source>
        <dbReference type="ARBA" id="ARBA00022977"/>
    </source>
</evidence>
<comment type="caution">
    <text evidence="17">The sequence shown here is derived from an EMBL/GenBank/DDBJ whole genome shotgun (WGS) entry which is preliminary data.</text>
</comment>
<sequence>MYNGLQARKISGNEGFDMANEFPQALTIAGADSDGSAGMEADLTTFFTLGVHGMCVLTAAVAGNSYGIDAAHNMPTAFIAQQFKTLAADFHIRAAKTGMLSDSELIHTVAAHVQDGAVGPLVLDPVIITKHGAMLLEESAYETLRQELIPLATVITPNFFEAQKLAEMDIKTDEDMITAAQKLQDLGAKNVLVKGAHHAGDQEEVRDYALLEDGTGFWLSAPYVATDRINGTGDTLSAAITAEIAKGTSIADAFRIAKQYTYEAIAQPIAVGHKFGPINHWAPKVQK</sequence>
<evidence type="ECO:0000256" key="5">
    <source>
        <dbReference type="ARBA" id="ARBA00012135"/>
    </source>
</evidence>
<comment type="pathway">
    <text evidence="3">Cofactor biosynthesis; thiamine diphosphate biosynthesis; 4-amino-2-methyl-5-diphosphomethylpyrimidine from 5-amino-1-(5-phospho-D-ribosyl)imidazole: step 3/3.</text>
</comment>
<dbReference type="PANTHER" id="PTHR20858">
    <property type="entry name" value="PHOSPHOMETHYLPYRIMIDINE KINASE"/>
    <property type="match status" value="1"/>
</dbReference>
<evidence type="ECO:0000256" key="7">
    <source>
        <dbReference type="ARBA" id="ARBA00019161"/>
    </source>
</evidence>
<gene>
    <name evidence="17" type="ORF">FC91_GL000026</name>
</gene>
<keyword evidence="8" id="KW-0808">Transferase</keyword>
<keyword evidence="10 17" id="KW-0418">Kinase</keyword>
<dbReference type="EMBL" id="AZFW01000074">
    <property type="protein sequence ID" value="KRM26435.1"/>
    <property type="molecule type" value="Genomic_DNA"/>
</dbReference>
<dbReference type="GO" id="GO:0008902">
    <property type="term" value="F:hydroxymethylpyrimidine kinase activity"/>
    <property type="evidence" value="ECO:0007669"/>
    <property type="project" value="UniProtKB-EC"/>
</dbReference>
<dbReference type="CDD" id="cd01169">
    <property type="entry name" value="HMPP_kinase"/>
    <property type="match status" value="1"/>
</dbReference>
<dbReference type="GO" id="GO:0009228">
    <property type="term" value="P:thiamine biosynthetic process"/>
    <property type="evidence" value="ECO:0007669"/>
    <property type="project" value="UniProtKB-KW"/>
</dbReference>
<dbReference type="InterPro" id="IPR004399">
    <property type="entry name" value="HMP/HMP-P_kinase_dom"/>
</dbReference>
<evidence type="ECO:0000313" key="18">
    <source>
        <dbReference type="Proteomes" id="UP000050949"/>
    </source>
</evidence>
<comment type="pathway">
    <text evidence="13">Cofactor biosynthesis; thiamine diphosphate biosynthesis; 4-amino-2-methyl-5-diphosphomethylpyrimidine from 5-amino-1-(5-phospho-D-ribosyl)imidazole: step 2/3.</text>
</comment>
<proteinExistence type="inferred from homology"/>
<dbReference type="InterPro" id="IPR013749">
    <property type="entry name" value="PM/HMP-P_kinase-1"/>
</dbReference>
<keyword evidence="9" id="KW-0547">Nucleotide-binding</keyword>
<evidence type="ECO:0000256" key="6">
    <source>
        <dbReference type="ARBA" id="ARBA00012963"/>
    </source>
</evidence>
<dbReference type="eggNOG" id="COG0351">
    <property type="taxonomic scope" value="Bacteria"/>
</dbReference>
<evidence type="ECO:0000256" key="14">
    <source>
        <dbReference type="ARBA" id="ARBA00042102"/>
    </source>
</evidence>
<comment type="catalytic activity">
    <reaction evidence="2">
        <text>4-amino-2-methyl-5-(phosphooxymethyl)pyrimidine + ATP = 4-amino-2-methyl-5-(diphosphooxymethyl)pyrimidine + ADP</text>
        <dbReference type="Rhea" id="RHEA:19893"/>
        <dbReference type="ChEBI" id="CHEBI:30616"/>
        <dbReference type="ChEBI" id="CHEBI:57841"/>
        <dbReference type="ChEBI" id="CHEBI:58354"/>
        <dbReference type="ChEBI" id="CHEBI:456216"/>
        <dbReference type="EC" id="2.7.4.7"/>
    </reaction>
</comment>
<dbReference type="PATRIC" id="fig|1122147.4.peg.25"/>
<dbReference type="SUPFAM" id="SSF53613">
    <property type="entry name" value="Ribokinase-like"/>
    <property type="match status" value="1"/>
</dbReference>
<dbReference type="GO" id="GO:0008972">
    <property type="term" value="F:phosphomethylpyrimidine kinase activity"/>
    <property type="evidence" value="ECO:0007669"/>
    <property type="project" value="UniProtKB-EC"/>
</dbReference>
<comment type="catalytic activity">
    <reaction evidence="1">
        <text>4-amino-5-hydroxymethyl-2-methylpyrimidine + ATP = 4-amino-2-methyl-5-(phosphooxymethyl)pyrimidine + ADP + H(+)</text>
        <dbReference type="Rhea" id="RHEA:23096"/>
        <dbReference type="ChEBI" id="CHEBI:15378"/>
        <dbReference type="ChEBI" id="CHEBI:16892"/>
        <dbReference type="ChEBI" id="CHEBI:30616"/>
        <dbReference type="ChEBI" id="CHEBI:58354"/>
        <dbReference type="ChEBI" id="CHEBI:456216"/>
        <dbReference type="EC" id="2.7.1.49"/>
    </reaction>
</comment>